<sequence length="413" mass="42337">MTVDRVTRRRWWSLAVVALLAVLVPLGLSPATAAPLPAAGSPSLPDRVGAPHWGTDSVSSSPTGPASVVIGGPTWWYTGSKGVLALVGAGRDDYRITENLADLHHAGEQAVLSPDGGRLATIGRVTDLTTGDSTELPPIDGAVVVPQAWSPDGRSLAVIAYTRGTPTAVLHLVDVSSGSSQRLADLDPGDVHDGYTVAFARDGARMAYQSGRTVTVATVGGQTVSRFTTGDRLSGKGAWTPDGQGLALLRQHGCCAGDAYPSRWQLTVVDAATGVARSTLPELTDLVAVRLLGWSPSGAAVVATLAPEPGTSVAGFGPRPGAALALTDYERVPAVQVVAIAPGNAEQTTLLAAPAQEALSIDVADNVISSGQVRTGHPPEGLGPILRALVTGAAVLVVGLTAVILVFRRRNRA</sequence>
<evidence type="ECO:0000256" key="2">
    <source>
        <dbReference type="SAM" id="SignalP"/>
    </source>
</evidence>
<evidence type="ECO:0000313" key="4">
    <source>
        <dbReference type="Proteomes" id="UP000199632"/>
    </source>
</evidence>
<keyword evidence="1" id="KW-0812">Transmembrane</keyword>
<evidence type="ECO:0000313" key="3">
    <source>
        <dbReference type="EMBL" id="SDZ60066.1"/>
    </source>
</evidence>
<evidence type="ECO:0000256" key="1">
    <source>
        <dbReference type="SAM" id="Phobius"/>
    </source>
</evidence>
<organism evidence="3 4">
    <name type="scientific">Asanoa ishikariensis</name>
    <dbReference type="NCBI Taxonomy" id="137265"/>
    <lineage>
        <taxon>Bacteria</taxon>
        <taxon>Bacillati</taxon>
        <taxon>Actinomycetota</taxon>
        <taxon>Actinomycetes</taxon>
        <taxon>Micromonosporales</taxon>
        <taxon>Micromonosporaceae</taxon>
        <taxon>Asanoa</taxon>
    </lineage>
</organism>
<keyword evidence="1" id="KW-1133">Transmembrane helix</keyword>
<dbReference type="AlphaFoldDB" id="A0A1H3UCJ0"/>
<dbReference type="InterPro" id="IPR011042">
    <property type="entry name" value="6-blade_b-propeller_TolB-like"/>
</dbReference>
<dbReference type="STRING" id="137265.SAMN05421684_6980"/>
<dbReference type="Proteomes" id="UP000199632">
    <property type="component" value="Unassembled WGS sequence"/>
</dbReference>
<keyword evidence="1" id="KW-0472">Membrane</keyword>
<dbReference type="OrthoDB" id="3383117at2"/>
<evidence type="ECO:0008006" key="5">
    <source>
        <dbReference type="Google" id="ProtNLM"/>
    </source>
</evidence>
<feature type="chain" id="PRO_5011753871" description="WD40-like Beta Propeller Repeat" evidence="2">
    <location>
        <begin position="34"/>
        <end position="413"/>
    </location>
</feature>
<dbReference type="EMBL" id="FNQB01000004">
    <property type="protein sequence ID" value="SDZ60066.1"/>
    <property type="molecule type" value="Genomic_DNA"/>
</dbReference>
<name>A0A1H3UCJ0_9ACTN</name>
<reference evidence="4" key="1">
    <citation type="submission" date="2016-10" db="EMBL/GenBank/DDBJ databases">
        <authorList>
            <person name="Varghese N."/>
            <person name="Submissions S."/>
        </authorList>
    </citation>
    <scope>NUCLEOTIDE SEQUENCE [LARGE SCALE GENOMIC DNA]</scope>
    <source>
        <strain evidence="4">DSM 44718</strain>
    </source>
</reference>
<feature type="transmembrane region" description="Helical" evidence="1">
    <location>
        <begin position="385"/>
        <end position="407"/>
    </location>
</feature>
<feature type="signal peptide" evidence="2">
    <location>
        <begin position="1"/>
        <end position="33"/>
    </location>
</feature>
<protein>
    <recommendedName>
        <fullName evidence="5">WD40-like Beta Propeller Repeat</fullName>
    </recommendedName>
</protein>
<accession>A0A1H3UCJ0</accession>
<dbReference type="SUPFAM" id="SSF69304">
    <property type="entry name" value="Tricorn protease N-terminal domain"/>
    <property type="match status" value="1"/>
</dbReference>
<gene>
    <name evidence="3" type="ORF">SAMN05421684_6980</name>
</gene>
<dbReference type="Gene3D" id="2.120.10.30">
    <property type="entry name" value="TolB, C-terminal domain"/>
    <property type="match status" value="1"/>
</dbReference>
<proteinExistence type="predicted"/>
<keyword evidence="2" id="KW-0732">Signal</keyword>
<keyword evidence="4" id="KW-1185">Reference proteome</keyword>
<dbReference type="RefSeq" id="WP_143050014.1">
    <property type="nucleotide sequence ID" value="NZ_BOND01000005.1"/>
</dbReference>